<dbReference type="EMBL" id="JAGPNK010000003">
    <property type="protein sequence ID" value="KAH7324513.1"/>
    <property type="molecule type" value="Genomic_DNA"/>
</dbReference>
<dbReference type="SUPFAM" id="SSF53474">
    <property type="entry name" value="alpha/beta-Hydrolases"/>
    <property type="match status" value="1"/>
</dbReference>
<feature type="domain" description="NACHT" evidence="2">
    <location>
        <begin position="441"/>
        <end position="575"/>
    </location>
</feature>
<gene>
    <name evidence="3" type="ORF">B0I35DRAFT_424355</name>
</gene>
<evidence type="ECO:0000313" key="3">
    <source>
        <dbReference type="EMBL" id="KAH7324513.1"/>
    </source>
</evidence>
<feature type="transmembrane region" description="Helical" evidence="1">
    <location>
        <begin position="165"/>
        <end position="184"/>
    </location>
</feature>
<sequence length="1567" mass="178541">MDIVQLYILDKWSLLSTIIIAFALGGLALRGLRTLSDPSRRKPPSPPHRQSVRLSQIHPLKTEADTDVDIIALHGLNAKSPNTWTWEDPRDHHSAGKCVNWLAHPEMLPKIAGRARIFTCDWPSKLFLPSELVQRTDKELALLLLDAIQREIGETSSIKREHRPIVFIASCIGGIILIKALVGADGTPYSSISRATRGVIFLGTPFRGTSFQDIAAWAEPGLGIWAWTRNQQKSKILEDLKSSAFHLESLVRRFTQFCQTPDHPCHAFTFYEGRKTQLLRKPFPWMPRWLQNWLLTEKPLVDGTSATLDIVPHPIQLDRGHVQMNKFEGPDCDDYKQVAAKIHDILKQTRKGTLLAQADAWIRKQCYTSARLRIERLSGDPLPMDRCYINLAIIEEPEDEHPGLSPFLPTSRKLEEKRGKCRKIDLPRLFDYQPERTHAARRILIQGHAGVGKTTLCKKIVYEFSRGTWSRWNELFDRLLWVPLRNLKLNERRNVSGYNLSDLLRHELFSLPWERSDLATVLLDTIDKTEGSRTLFLLDGLDEVSQGLSSDGDMFRFLERLLNQPNVIITTRPSGFPAGLLQSLDLRLETVGFYPKQVDEYIDVAFPDLQQSAKFRSFLQQRSSMQTLVRTPIQLDAICFTWEIGIKKETPETMTAIYQAIEQRLWKKDILRLGKRDEGEPVTQSQIQQAGKQRIEKLANDEITFLEALAFAGFQKDMIEFEMDFCNEVFNRFAPRLWADKVLPCLSFLRTSDALSRAGARTFHFLHLTYQEYFAARYFARQWNSREEILDGLLVGNLEFGSIKPNTASGILKIHKYSARYQVFWRFVAGLLDSQGKAQSFFDMLEQSPTDLLGPMHHRLVLLCFSEVTASTSGRKWLEEKADLWLSHELSWSRNASLVTVEGFPQQLLLNMLQHRSLELKRRILRAISSEPDFGSQEILGWVLSHLEDKVFGQVAIEILETRNHLSEDFISEVAEKIGSDDSAVVRAALRVTARLTTMPRIPKHTLNKVLQQLHFYDVDRKVSRTGMEALFQIYRQFSLPKDVIEICAQKICQDHRFFRYVDLSTELLGAVVPRLRTIDTCDEACKILCRGELPEEIIDAVVAELMQDVPSTTKSVLTILQALDILPQNALDAIVPLLDHHDCRIRSEATTLLLFQPELSISMASATASNLYNSNIELKWFSRRTPVAPAWERQITGAMSARLRHEDSSVRIDTLSALNSLHGSSKLPDEVVESVRRLLLEDGATLIAFLRSSIKQTPWLNSPIDDVTIMATLFHLKQKEENTIQVALRYFATFATRSAPMSHALNQQVIEAVTPILESQDFDITLHMAILEYLECQDELPKRLQDVLVNRLGSGNDAVRESVLNALSRCSDLRGTTLDAIADELKHGTEAVRESALMALGTCPNLSVRILDAIAERLGEARRLCYGALAHQHILSRDMIVKIGTTEARLEPTHVYLERSFPDLLFKRSNLTKNDCVAVLEQLNFKLFFEPGRSSFGPSIVRLPRFLCLLDSKYGHQILEVLKWECWGGRYSLCIEENIGRLYTRTGHVDFKVDHVSVAEVVNRKY</sequence>
<dbReference type="InterPro" id="IPR016024">
    <property type="entry name" value="ARM-type_fold"/>
</dbReference>
<accession>A0A8K0WUY6</accession>
<dbReference type="InterPro" id="IPR027417">
    <property type="entry name" value="P-loop_NTPase"/>
</dbReference>
<dbReference type="Gene3D" id="3.40.50.300">
    <property type="entry name" value="P-loop containing nucleotide triphosphate hydrolases"/>
    <property type="match status" value="1"/>
</dbReference>
<evidence type="ECO:0000313" key="4">
    <source>
        <dbReference type="Proteomes" id="UP000813444"/>
    </source>
</evidence>
<evidence type="ECO:0000259" key="2">
    <source>
        <dbReference type="PROSITE" id="PS50837"/>
    </source>
</evidence>
<dbReference type="SUPFAM" id="SSF48371">
    <property type="entry name" value="ARM repeat"/>
    <property type="match status" value="1"/>
</dbReference>
<dbReference type="PANTHER" id="PTHR46312:SF2">
    <property type="entry name" value="NUCLEOTIDE-BINDING OLIGOMERIZATION DOMAIN-CONTAINING PROTEIN 2-LIKE"/>
    <property type="match status" value="1"/>
</dbReference>
<dbReference type="Pfam" id="PF23238">
    <property type="entry name" value="DUF7068"/>
    <property type="match status" value="1"/>
</dbReference>
<keyword evidence="1" id="KW-1133">Transmembrane helix</keyword>
<protein>
    <recommendedName>
        <fullName evidence="2">NACHT domain-containing protein</fullName>
    </recommendedName>
</protein>
<keyword evidence="4" id="KW-1185">Reference proteome</keyword>
<dbReference type="InterPro" id="IPR007111">
    <property type="entry name" value="NACHT_NTPase"/>
</dbReference>
<dbReference type="SUPFAM" id="SSF52540">
    <property type="entry name" value="P-loop containing nucleoside triphosphate hydrolases"/>
    <property type="match status" value="1"/>
</dbReference>
<dbReference type="PANTHER" id="PTHR46312">
    <property type="entry name" value="NACHT DOMAIN-CONTAINING PROTEIN"/>
    <property type="match status" value="1"/>
</dbReference>
<dbReference type="InterPro" id="IPR055496">
    <property type="entry name" value="DUF7068"/>
</dbReference>
<keyword evidence="1" id="KW-0812">Transmembrane</keyword>
<reference evidence="3" key="1">
    <citation type="journal article" date="2021" name="Nat. Commun.">
        <title>Genetic determinants of endophytism in the Arabidopsis root mycobiome.</title>
        <authorList>
            <person name="Mesny F."/>
            <person name="Miyauchi S."/>
            <person name="Thiergart T."/>
            <person name="Pickel B."/>
            <person name="Atanasova L."/>
            <person name="Karlsson M."/>
            <person name="Huettel B."/>
            <person name="Barry K.W."/>
            <person name="Haridas S."/>
            <person name="Chen C."/>
            <person name="Bauer D."/>
            <person name="Andreopoulos W."/>
            <person name="Pangilinan J."/>
            <person name="LaButti K."/>
            <person name="Riley R."/>
            <person name="Lipzen A."/>
            <person name="Clum A."/>
            <person name="Drula E."/>
            <person name="Henrissat B."/>
            <person name="Kohler A."/>
            <person name="Grigoriev I.V."/>
            <person name="Martin F.M."/>
            <person name="Hacquard S."/>
        </authorList>
    </citation>
    <scope>NUCLEOTIDE SEQUENCE</scope>
    <source>
        <strain evidence="3">MPI-CAGE-CH-0235</strain>
    </source>
</reference>
<dbReference type="PROSITE" id="PS50837">
    <property type="entry name" value="NACHT"/>
    <property type="match status" value="1"/>
</dbReference>
<name>A0A8K0WUY6_9HYPO</name>
<dbReference type="Gene3D" id="1.25.10.10">
    <property type="entry name" value="Leucine-rich Repeat Variant"/>
    <property type="match status" value="1"/>
</dbReference>
<dbReference type="InterPro" id="IPR029058">
    <property type="entry name" value="AB_hydrolase_fold"/>
</dbReference>
<feature type="transmembrane region" description="Helical" evidence="1">
    <location>
        <begin position="12"/>
        <end position="32"/>
    </location>
</feature>
<organism evidence="3 4">
    <name type="scientific">Stachybotrys elegans</name>
    <dbReference type="NCBI Taxonomy" id="80388"/>
    <lineage>
        <taxon>Eukaryota</taxon>
        <taxon>Fungi</taxon>
        <taxon>Dikarya</taxon>
        <taxon>Ascomycota</taxon>
        <taxon>Pezizomycotina</taxon>
        <taxon>Sordariomycetes</taxon>
        <taxon>Hypocreomycetidae</taxon>
        <taxon>Hypocreales</taxon>
        <taxon>Stachybotryaceae</taxon>
        <taxon>Stachybotrys</taxon>
    </lineage>
</organism>
<dbReference type="OrthoDB" id="427518at2759"/>
<dbReference type="Proteomes" id="UP000813444">
    <property type="component" value="Unassembled WGS sequence"/>
</dbReference>
<keyword evidence="1" id="KW-0472">Membrane</keyword>
<evidence type="ECO:0000256" key="1">
    <source>
        <dbReference type="SAM" id="Phobius"/>
    </source>
</evidence>
<proteinExistence type="predicted"/>
<dbReference type="InterPro" id="IPR011989">
    <property type="entry name" value="ARM-like"/>
</dbReference>
<dbReference type="Pfam" id="PF05729">
    <property type="entry name" value="NACHT"/>
    <property type="match status" value="1"/>
</dbReference>
<comment type="caution">
    <text evidence="3">The sequence shown here is derived from an EMBL/GenBank/DDBJ whole genome shotgun (WGS) entry which is preliminary data.</text>
</comment>